<evidence type="ECO:0000259" key="10">
    <source>
        <dbReference type="PROSITE" id="PS50192"/>
    </source>
</evidence>
<comment type="function">
    <text evidence="7">Essential for proper morphogenesis of the vacuole. May exist as structural reinforcement on the surface of the vacuolar membrane and be required for maintenance against rupture by osmotic pressure.</text>
</comment>
<dbReference type="RefSeq" id="XP_066919430.1">
    <property type="nucleotide sequence ID" value="XM_067063329.1"/>
</dbReference>
<name>A0A7M5X8A7_9CNID</name>
<dbReference type="GeneID" id="136806741"/>
<dbReference type="GO" id="GO:0007034">
    <property type="term" value="P:vacuolar transport"/>
    <property type="evidence" value="ECO:0007669"/>
    <property type="project" value="UniProtKB-ARBA"/>
</dbReference>
<dbReference type="PROSITE" id="PS50192">
    <property type="entry name" value="T_SNARE"/>
    <property type="match status" value="1"/>
</dbReference>
<evidence type="ECO:0000256" key="9">
    <source>
        <dbReference type="SAM" id="Phobius"/>
    </source>
</evidence>
<protein>
    <recommendedName>
        <fullName evidence="10">t-SNARE coiled-coil homology domain-containing protein</fullName>
    </recommendedName>
</protein>
<comment type="subcellular location">
    <subcellularLocation>
        <location evidence="2">Membrane</location>
    </subcellularLocation>
    <subcellularLocation>
        <location evidence="1">Vacuole</location>
    </subcellularLocation>
</comment>
<evidence type="ECO:0000256" key="4">
    <source>
        <dbReference type="ARBA" id="ARBA00022554"/>
    </source>
</evidence>
<organism evidence="11 12">
    <name type="scientific">Clytia hemisphaerica</name>
    <dbReference type="NCBI Taxonomy" id="252671"/>
    <lineage>
        <taxon>Eukaryota</taxon>
        <taxon>Metazoa</taxon>
        <taxon>Cnidaria</taxon>
        <taxon>Hydrozoa</taxon>
        <taxon>Hydroidolina</taxon>
        <taxon>Leptothecata</taxon>
        <taxon>Obeliida</taxon>
        <taxon>Clytiidae</taxon>
        <taxon>Clytia</taxon>
    </lineage>
</organism>
<evidence type="ECO:0000313" key="11">
    <source>
        <dbReference type="EnsemblMetazoa" id="CLYHEMP019253.1"/>
    </source>
</evidence>
<dbReference type="PANTHER" id="PTHR19957:SF124">
    <property type="entry name" value="SYNTAXIN-8"/>
    <property type="match status" value="1"/>
</dbReference>
<dbReference type="GO" id="GO:0006886">
    <property type="term" value="P:intracellular protein transport"/>
    <property type="evidence" value="ECO:0007669"/>
    <property type="project" value="TreeGrafter"/>
</dbReference>
<dbReference type="GO" id="GO:0097576">
    <property type="term" value="P:vacuole fusion"/>
    <property type="evidence" value="ECO:0007669"/>
    <property type="project" value="UniProtKB-ARBA"/>
</dbReference>
<dbReference type="InterPro" id="IPR041875">
    <property type="entry name" value="Syntaxin-8_SNARE"/>
</dbReference>
<keyword evidence="4" id="KW-0926">Vacuole</keyword>
<dbReference type="EnsemblMetazoa" id="CLYHEMT019253.1">
    <property type="protein sequence ID" value="CLYHEMP019253.1"/>
    <property type="gene ID" value="CLYHEMG019253"/>
</dbReference>
<keyword evidence="3" id="KW-0813">Transport</keyword>
<keyword evidence="12" id="KW-1185">Reference proteome</keyword>
<proteinExistence type="predicted"/>
<feature type="transmembrane region" description="Helical" evidence="9">
    <location>
        <begin position="220"/>
        <end position="240"/>
    </location>
</feature>
<accession>A0A7M5X8A7</accession>
<keyword evidence="6 9" id="KW-0472">Membrane</keyword>
<dbReference type="GO" id="GO:0031201">
    <property type="term" value="C:SNARE complex"/>
    <property type="evidence" value="ECO:0007669"/>
    <property type="project" value="TreeGrafter"/>
</dbReference>
<feature type="domain" description="T-SNARE coiled-coil homology" evidence="10">
    <location>
        <begin position="152"/>
        <end position="214"/>
    </location>
</feature>
<evidence type="ECO:0000256" key="3">
    <source>
        <dbReference type="ARBA" id="ARBA00022448"/>
    </source>
</evidence>
<dbReference type="OrthoDB" id="428895at2759"/>
<reference evidence="11" key="1">
    <citation type="submission" date="2021-01" db="UniProtKB">
        <authorList>
            <consortium name="EnsemblMetazoa"/>
        </authorList>
    </citation>
    <scope>IDENTIFICATION</scope>
</reference>
<keyword evidence="9" id="KW-0812">Transmembrane</keyword>
<keyword evidence="9" id="KW-1133">Transmembrane helix</keyword>
<dbReference type="GO" id="GO:0005484">
    <property type="term" value="F:SNAP receptor activity"/>
    <property type="evidence" value="ECO:0007669"/>
    <property type="project" value="TreeGrafter"/>
</dbReference>
<dbReference type="FunFam" id="1.20.5.110:FF:000058">
    <property type="entry name" value="VAM7p Vacuolar SNARE protein"/>
    <property type="match status" value="1"/>
</dbReference>
<dbReference type="GO" id="GO:0012505">
    <property type="term" value="C:endomembrane system"/>
    <property type="evidence" value="ECO:0007669"/>
    <property type="project" value="UniProtKB-ARBA"/>
</dbReference>
<dbReference type="GO" id="GO:0000149">
    <property type="term" value="F:SNARE binding"/>
    <property type="evidence" value="ECO:0007669"/>
    <property type="project" value="TreeGrafter"/>
</dbReference>
<feature type="coiled-coil region" evidence="8">
    <location>
        <begin position="42"/>
        <end position="69"/>
    </location>
</feature>
<evidence type="ECO:0000256" key="1">
    <source>
        <dbReference type="ARBA" id="ARBA00004116"/>
    </source>
</evidence>
<dbReference type="GO" id="GO:0048278">
    <property type="term" value="P:vesicle docking"/>
    <property type="evidence" value="ECO:0007669"/>
    <property type="project" value="TreeGrafter"/>
</dbReference>
<dbReference type="Gene3D" id="1.20.5.110">
    <property type="match status" value="1"/>
</dbReference>
<dbReference type="SMART" id="SM00397">
    <property type="entry name" value="t_SNARE"/>
    <property type="match status" value="1"/>
</dbReference>
<dbReference type="SUPFAM" id="SSF58038">
    <property type="entry name" value="SNARE fusion complex"/>
    <property type="match status" value="1"/>
</dbReference>
<dbReference type="GO" id="GO:0005773">
    <property type="term" value="C:vacuole"/>
    <property type="evidence" value="ECO:0007669"/>
    <property type="project" value="UniProtKB-SubCell"/>
</dbReference>
<dbReference type="PANTHER" id="PTHR19957">
    <property type="entry name" value="SYNTAXIN"/>
    <property type="match status" value="1"/>
</dbReference>
<dbReference type="InterPro" id="IPR000727">
    <property type="entry name" value="T_SNARE_dom"/>
</dbReference>
<evidence type="ECO:0000256" key="6">
    <source>
        <dbReference type="ARBA" id="ARBA00023136"/>
    </source>
</evidence>
<evidence type="ECO:0000256" key="5">
    <source>
        <dbReference type="ARBA" id="ARBA00023054"/>
    </source>
</evidence>
<evidence type="ECO:0000313" key="12">
    <source>
        <dbReference type="Proteomes" id="UP000594262"/>
    </source>
</evidence>
<dbReference type="CDD" id="cd15852">
    <property type="entry name" value="SNARE_Syntaxin8"/>
    <property type="match status" value="1"/>
</dbReference>
<evidence type="ECO:0000256" key="7">
    <source>
        <dbReference type="ARBA" id="ARBA00054927"/>
    </source>
</evidence>
<sequence length="242" mass="27103">MARDNWGQDYRDVEEFAQEIMELINERNSQSRIGGSGSAKIQSLIRTKLQNFSQEIEKLKKQLARSRNSITPQEADRRQQQIYKLVSREKQLNEAFKPQGGGFGGNDSGRSGLLNEGFDVERNSGGFGGASYGGNTFDDENLTPDGYRQRQDQVIREQDKGLDALHAVIQRQKQMGHAIGDEVDHQNDLIDDINDHVDKTDQKLIRTEAKLQKTTKKAGTCCLMVVVVLLFIAIIVVAAVPK</sequence>
<evidence type="ECO:0000256" key="2">
    <source>
        <dbReference type="ARBA" id="ARBA00004370"/>
    </source>
</evidence>
<dbReference type="InterPro" id="IPR045242">
    <property type="entry name" value="Syntaxin"/>
</dbReference>
<evidence type="ECO:0000256" key="8">
    <source>
        <dbReference type="SAM" id="Coils"/>
    </source>
</evidence>
<dbReference type="GO" id="GO:0006906">
    <property type="term" value="P:vesicle fusion"/>
    <property type="evidence" value="ECO:0007669"/>
    <property type="project" value="TreeGrafter"/>
</dbReference>
<keyword evidence="5 8" id="KW-0175">Coiled coil</keyword>
<dbReference type="Proteomes" id="UP000594262">
    <property type="component" value="Unplaced"/>
</dbReference>
<dbReference type="AlphaFoldDB" id="A0A7M5X8A7"/>